<evidence type="ECO:0000313" key="1">
    <source>
        <dbReference type="EMBL" id="KAF1724466.1"/>
    </source>
</evidence>
<sequence>MDGRFPRIVDIDVPALENKVNSKVDEAIVISLDIEPSESWIRLFREEVEQLLGQMNLAEVTIVGQKISFFASTDDYRRLGDEIKRLVAGTSYRLQRTRNAAAGSWKSEY</sequence>
<comment type="caution">
    <text evidence="1">The sequence shown here is derived from an EMBL/GenBank/DDBJ whole genome shotgun (WGS) entry which is preliminary data.</text>
</comment>
<gene>
    <name evidence="1" type="ORF">CSC78_12405</name>
</gene>
<dbReference type="RefSeq" id="WP_162338158.1">
    <property type="nucleotide sequence ID" value="NZ_CP171632.1"/>
</dbReference>
<dbReference type="EMBL" id="PDWW01000017">
    <property type="protein sequence ID" value="KAF1724466.1"/>
    <property type="molecule type" value="Genomic_DNA"/>
</dbReference>
<dbReference type="Proteomes" id="UP000781710">
    <property type="component" value="Unassembled WGS sequence"/>
</dbReference>
<evidence type="ECO:0000313" key="2">
    <source>
        <dbReference type="Proteomes" id="UP000781710"/>
    </source>
</evidence>
<protein>
    <submittedName>
        <fullName evidence="1">Uncharacterized protein</fullName>
    </submittedName>
</protein>
<keyword evidence="2" id="KW-1185">Reference proteome</keyword>
<reference evidence="1 2" key="1">
    <citation type="submission" date="2017-10" db="EMBL/GenBank/DDBJ databases">
        <title>Whole genome sequencing of members of genus Pseudoxanthomonas.</title>
        <authorList>
            <person name="Kumar S."/>
            <person name="Bansal K."/>
            <person name="Kaur A."/>
            <person name="Patil P."/>
            <person name="Sharma S."/>
            <person name="Patil P.B."/>
        </authorList>
    </citation>
    <scope>NUCLEOTIDE SEQUENCE [LARGE SCALE GENOMIC DNA]</scope>
    <source>
        <strain evidence="1 2">DSM 17109</strain>
    </source>
</reference>
<name>A0ABQ6ZFT2_9GAMM</name>
<organism evidence="1 2">
    <name type="scientific">Pseudoxanthomonas japonensis</name>
    <dbReference type="NCBI Taxonomy" id="69284"/>
    <lineage>
        <taxon>Bacteria</taxon>
        <taxon>Pseudomonadati</taxon>
        <taxon>Pseudomonadota</taxon>
        <taxon>Gammaproteobacteria</taxon>
        <taxon>Lysobacterales</taxon>
        <taxon>Lysobacteraceae</taxon>
        <taxon>Pseudoxanthomonas</taxon>
    </lineage>
</organism>
<accession>A0ABQ6ZFT2</accession>
<proteinExistence type="predicted"/>